<evidence type="ECO:0000313" key="2">
    <source>
        <dbReference type="EMBL" id="JAA60672.1"/>
    </source>
</evidence>
<feature type="chain" id="PRO_5003981499" evidence="1">
    <location>
        <begin position="31"/>
        <end position="197"/>
    </location>
</feature>
<reference evidence="2" key="2">
    <citation type="journal article" date="2015" name="J. Proteomics">
        <title>Sexual differences in the sialomes of the zebra tick, Rhipicephalus pulchellus.</title>
        <authorList>
            <person name="Tan A.W."/>
            <person name="Francischetti I.M."/>
            <person name="Slovak M."/>
            <person name="Kini R.M."/>
            <person name="Ribeiro J.M."/>
        </authorList>
    </citation>
    <scope>NUCLEOTIDE SEQUENCE</scope>
    <source>
        <tissue evidence="2">Salivary gland</tissue>
    </source>
</reference>
<feature type="signal peptide" evidence="1">
    <location>
        <begin position="1"/>
        <end position="30"/>
    </location>
</feature>
<evidence type="ECO:0000256" key="1">
    <source>
        <dbReference type="SAM" id="SignalP"/>
    </source>
</evidence>
<accession>L7M9Y8</accession>
<sequence>MEAFTSEQGTMKVNAVVLWLLPIILLTVPASTNRCPRSACSYNQPQWCSSRQNPCHCPCGQPPQRPSSCNNGAPSAAETEDELRQFPGMVPCPKHSCRCDERLTCLKKTTSCACTCVKSHQTCSYPWEISCIPRCTGGPRCLCVCDAPLPESQPKPCCTGSGQLPSPGSSLPCCNTTQLVYPPASSLPCCPQTYGRR</sequence>
<keyword evidence="1" id="KW-0732">Signal</keyword>
<organism evidence="2">
    <name type="scientific">Rhipicephalus pulchellus</name>
    <name type="common">Yellow backed tick</name>
    <name type="synonym">Dermacentor pulchellus</name>
    <dbReference type="NCBI Taxonomy" id="72859"/>
    <lineage>
        <taxon>Eukaryota</taxon>
        <taxon>Metazoa</taxon>
        <taxon>Ecdysozoa</taxon>
        <taxon>Arthropoda</taxon>
        <taxon>Chelicerata</taxon>
        <taxon>Arachnida</taxon>
        <taxon>Acari</taxon>
        <taxon>Parasitiformes</taxon>
        <taxon>Ixodida</taxon>
        <taxon>Ixodoidea</taxon>
        <taxon>Ixodidae</taxon>
        <taxon>Rhipicephalinae</taxon>
        <taxon>Rhipicephalus</taxon>
        <taxon>Rhipicephalus</taxon>
    </lineage>
</organism>
<dbReference type="AlphaFoldDB" id="L7M9Y8"/>
<proteinExistence type="evidence at transcript level"/>
<name>L7M9Y8_RHIPC</name>
<reference evidence="2" key="1">
    <citation type="submission" date="2012-11" db="EMBL/GenBank/DDBJ databases">
        <authorList>
            <person name="Lucero-Rivera Y.E."/>
            <person name="Tovar-Ramirez D."/>
        </authorList>
    </citation>
    <scope>NUCLEOTIDE SEQUENCE</scope>
    <source>
        <tissue evidence="2">Salivary gland</tissue>
    </source>
</reference>
<protein>
    <submittedName>
        <fullName evidence="2">Putative secreted peptide</fullName>
    </submittedName>
</protein>
<dbReference type="EMBL" id="GACK01004362">
    <property type="protein sequence ID" value="JAA60672.1"/>
    <property type="molecule type" value="mRNA"/>
</dbReference>